<dbReference type="GO" id="GO:0032259">
    <property type="term" value="P:methylation"/>
    <property type="evidence" value="ECO:0007669"/>
    <property type="project" value="UniProtKB-KW"/>
</dbReference>
<dbReference type="Gene3D" id="3.40.50.150">
    <property type="entry name" value="Vaccinia Virus protein VP39"/>
    <property type="match status" value="1"/>
</dbReference>
<organism evidence="8 9">
    <name type="scientific">Hypsibius exemplaris</name>
    <name type="common">Freshwater tardigrade</name>
    <dbReference type="NCBI Taxonomy" id="2072580"/>
    <lineage>
        <taxon>Eukaryota</taxon>
        <taxon>Metazoa</taxon>
        <taxon>Ecdysozoa</taxon>
        <taxon>Tardigrada</taxon>
        <taxon>Eutardigrada</taxon>
        <taxon>Parachela</taxon>
        <taxon>Hypsibioidea</taxon>
        <taxon>Hypsibiidae</taxon>
        <taxon>Hypsibius</taxon>
    </lineage>
</organism>
<feature type="binding site" evidence="6">
    <location>
        <position position="533"/>
    </location>
    <ligand>
        <name>S-adenosyl-L-methionine</name>
        <dbReference type="ChEBI" id="CHEBI:59789"/>
    </ligand>
</feature>
<dbReference type="AlphaFoldDB" id="A0A1W0XDB2"/>
<evidence type="ECO:0000313" key="8">
    <source>
        <dbReference type="EMBL" id="OQV25301.1"/>
    </source>
</evidence>
<gene>
    <name evidence="8" type="ORF">BV898_00984</name>
</gene>
<feature type="compositionally biased region" description="Basic and acidic residues" evidence="7">
    <location>
        <begin position="164"/>
        <end position="181"/>
    </location>
</feature>
<dbReference type="PROSITE" id="PS51687">
    <property type="entry name" value="SAM_MT_RNA_M5U"/>
    <property type="match status" value="1"/>
</dbReference>
<dbReference type="EMBL" id="MTYJ01000003">
    <property type="protein sequence ID" value="OQV25301.1"/>
    <property type="molecule type" value="Genomic_DNA"/>
</dbReference>
<feature type="region of interest" description="Disordered" evidence="7">
    <location>
        <begin position="157"/>
        <end position="185"/>
    </location>
</feature>
<feature type="compositionally biased region" description="Basic and acidic residues" evidence="7">
    <location>
        <begin position="37"/>
        <end position="46"/>
    </location>
</feature>
<dbReference type="CDD" id="cd02440">
    <property type="entry name" value="AdoMet_MTases"/>
    <property type="match status" value="1"/>
</dbReference>
<comment type="catalytic activity">
    <reaction evidence="5">
        <text>uridine(54) in tRNA + S-adenosyl-L-methionine = 5-methyluridine(54) in tRNA + S-adenosyl-L-homocysteine + H(+)</text>
        <dbReference type="Rhea" id="RHEA:42712"/>
        <dbReference type="Rhea" id="RHEA-COMP:10167"/>
        <dbReference type="Rhea" id="RHEA-COMP:10193"/>
        <dbReference type="ChEBI" id="CHEBI:15378"/>
        <dbReference type="ChEBI" id="CHEBI:57856"/>
        <dbReference type="ChEBI" id="CHEBI:59789"/>
        <dbReference type="ChEBI" id="CHEBI:65315"/>
        <dbReference type="ChEBI" id="CHEBI:74447"/>
        <dbReference type="EC" id="2.1.1.35"/>
    </reaction>
    <physiologicalReaction direction="left-to-right" evidence="5">
        <dbReference type="Rhea" id="RHEA:42713"/>
    </physiologicalReaction>
</comment>
<dbReference type="InterPro" id="IPR045850">
    <property type="entry name" value="TRM2_met"/>
</dbReference>
<feature type="region of interest" description="Disordered" evidence="7">
    <location>
        <begin position="1"/>
        <end position="24"/>
    </location>
</feature>
<proteinExistence type="inferred from homology"/>
<dbReference type="Proteomes" id="UP000192578">
    <property type="component" value="Unassembled WGS sequence"/>
</dbReference>
<evidence type="ECO:0000256" key="6">
    <source>
        <dbReference type="PROSITE-ProRule" id="PRU01024"/>
    </source>
</evidence>
<name>A0A1W0XDB2_HYPEX</name>
<evidence type="ECO:0000256" key="2">
    <source>
        <dbReference type="ARBA" id="ARBA00022679"/>
    </source>
</evidence>
<dbReference type="OrthoDB" id="10250660at2759"/>
<dbReference type="InterPro" id="IPR029063">
    <property type="entry name" value="SAM-dependent_MTases_sf"/>
</dbReference>
<dbReference type="GO" id="GO:0003723">
    <property type="term" value="F:RNA binding"/>
    <property type="evidence" value="ECO:0007669"/>
    <property type="project" value="TreeGrafter"/>
</dbReference>
<dbReference type="InterPro" id="IPR010280">
    <property type="entry name" value="U5_MeTrfase_fam"/>
</dbReference>
<feature type="binding site" evidence="6">
    <location>
        <position position="482"/>
    </location>
    <ligand>
        <name>S-adenosyl-L-methionine</name>
        <dbReference type="ChEBI" id="CHEBI:59789"/>
    </ligand>
</feature>
<comment type="caution">
    <text evidence="8">The sequence shown here is derived from an EMBL/GenBank/DDBJ whole genome shotgun (WGS) entry which is preliminary data.</text>
</comment>
<comment type="similarity">
    <text evidence="6">Belongs to the class I-like SAM-binding methyltransferase superfamily. RNA M5U methyltransferase family.</text>
</comment>
<dbReference type="InterPro" id="IPR035979">
    <property type="entry name" value="RBD_domain_sf"/>
</dbReference>
<feature type="active site" description="Nucleophile" evidence="6">
    <location>
        <position position="561"/>
    </location>
</feature>
<keyword evidence="1 6" id="KW-0489">Methyltransferase</keyword>
<keyword evidence="3 6" id="KW-0949">S-adenosyl-L-methionine</keyword>
<dbReference type="GO" id="GO:0006396">
    <property type="term" value="P:RNA processing"/>
    <property type="evidence" value="ECO:0007669"/>
    <property type="project" value="InterPro"/>
</dbReference>
<dbReference type="GO" id="GO:0030697">
    <property type="term" value="F:tRNA (uracil(54)-C5)-methyltransferase activity, S-adenosyl methionine-dependent"/>
    <property type="evidence" value="ECO:0007669"/>
    <property type="project" value="UniProtKB-EC"/>
</dbReference>
<dbReference type="PANTHER" id="PTHR45904:SF2">
    <property type="entry name" value="TRNA (URACIL-5-)-METHYLTRANSFERASE HOMOLOG A"/>
    <property type="match status" value="1"/>
</dbReference>
<comment type="caution">
    <text evidence="6">Lacks conserved residue(s) required for the propagation of feature annotation.</text>
</comment>
<protein>
    <recommendedName>
        <fullName evidence="4">tRNA (uracil(54)-C(5))-methyltransferase</fullName>
        <ecNumber evidence="4">2.1.1.35</ecNumber>
    </recommendedName>
</protein>
<evidence type="ECO:0000256" key="7">
    <source>
        <dbReference type="SAM" id="MobiDB-lite"/>
    </source>
</evidence>
<feature type="region of interest" description="Disordered" evidence="7">
    <location>
        <begin position="37"/>
        <end position="73"/>
    </location>
</feature>
<evidence type="ECO:0000313" key="9">
    <source>
        <dbReference type="Proteomes" id="UP000192578"/>
    </source>
</evidence>
<keyword evidence="9" id="KW-1185">Reference proteome</keyword>
<evidence type="ECO:0000256" key="5">
    <source>
        <dbReference type="ARBA" id="ARBA00047278"/>
    </source>
</evidence>
<reference evidence="9" key="1">
    <citation type="submission" date="2017-01" db="EMBL/GenBank/DDBJ databases">
        <title>Comparative genomics of anhydrobiosis in the tardigrade Hypsibius dujardini.</title>
        <authorList>
            <person name="Yoshida Y."/>
            <person name="Koutsovoulos G."/>
            <person name="Laetsch D."/>
            <person name="Stevens L."/>
            <person name="Kumar S."/>
            <person name="Horikawa D."/>
            <person name="Ishino K."/>
            <person name="Komine S."/>
            <person name="Tomita M."/>
            <person name="Blaxter M."/>
            <person name="Arakawa K."/>
        </authorList>
    </citation>
    <scope>NUCLEOTIDE SEQUENCE [LARGE SCALE GENOMIC DNA]</scope>
    <source>
        <strain evidence="9">Z151</strain>
    </source>
</reference>
<dbReference type="EC" id="2.1.1.35" evidence="4"/>
<evidence type="ECO:0000256" key="4">
    <source>
        <dbReference type="ARBA" id="ARBA00033763"/>
    </source>
</evidence>
<dbReference type="SUPFAM" id="SSF54928">
    <property type="entry name" value="RNA-binding domain, RBD"/>
    <property type="match status" value="1"/>
</dbReference>
<evidence type="ECO:0000256" key="3">
    <source>
        <dbReference type="ARBA" id="ARBA00022691"/>
    </source>
</evidence>
<keyword evidence="2 6" id="KW-0808">Transferase</keyword>
<feature type="binding site" evidence="6">
    <location>
        <position position="432"/>
    </location>
    <ligand>
        <name>S-adenosyl-L-methionine</name>
        <dbReference type="ChEBI" id="CHEBI:59789"/>
    </ligand>
</feature>
<sequence length="630" mass="70021">MNGGVMSESQPEDQANGGNGFSSVLSEEIIGDPCKAEDSIESKVELTDDGDLVSDAADSETPCSSSDPRDHQTGPIEYHRLVLQNLPKYFGFKQLKNWIEKLGIRPTNIKPVQGKGRHGAVQCCYLSFRSKQASEDAIPIIATTPFRGHSLLVKSAEAAPDPYTRQDRNPRGRSDKNERMETSSTIPPELQILPIVTNLHHLSYDDQLKAKQNHAVEILRKIDKKFQYSSQGTIQWLKGTRGQFCAVDKIKPSPMPEKYRNKCEFSVGFSPSGERTVGFKMGKYKDGIIHVVSPSECKHINDAMQEIVKIFQVFIRSSGFEPLNERSREGHWHQLTARTNAAGDSMVNVHFHPQKLSPEEINGEKERLQKYYEGLDDAHRPTFLYWVVDDRHTFGRRTERMGEELIIGNKETVFEEALLGYKFMVSPDAFFQVNTSAAEVLYSTIVEAASVSPNTVVLDLCCGTGTIGIVLAKHVKQVYGVELGEAAVADATRNASINGVTNIEFICSKVEDVLSDLLKTKVQPSDEVVVILDPPRCGVHNSVVELLRRSDSIHRLLYVACAADNEYTISNLYGLCKSRAKDGRAGEVPFVPVRCTPVDLFPLTKNVELLFVFERAAADASDPDVGMPMQ</sequence>
<dbReference type="Pfam" id="PF05958">
    <property type="entry name" value="tRNA_U5-meth_tr"/>
    <property type="match status" value="1"/>
</dbReference>
<dbReference type="Gene3D" id="2.40.50.1070">
    <property type="match status" value="1"/>
</dbReference>
<evidence type="ECO:0000256" key="1">
    <source>
        <dbReference type="ARBA" id="ARBA00022603"/>
    </source>
</evidence>
<accession>A0A1W0XDB2</accession>
<dbReference type="PANTHER" id="PTHR45904">
    <property type="entry name" value="TRNA (URACIL-5-)-METHYLTRANSFERASE"/>
    <property type="match status" value="1"/>
</dbReference>
<dbReference type="SUPFAM" id="SSF53335">
    <property type="entry name" value="S-adenosyl-L-methionine-dependent methyltransferases"/>
    <property type="match status" value="1"/>
</dbReference>